<dbReference type="EMBL" id="KL250507">
    <property type="protein sequence ID" value="KGB32538.1"/>
    <property type="molecule type" value="Genomic_DNA"/>
</dbReference>
<accession>A0A095BUG8</accession>
<dbReference type="AlphaFoldDB" id="A0A095BUG8"/>
<sequence>MDELQRLYEHQTMMAIRIYSFLDNILTHLPSSRTNNNNDNDIDTVHSLNNTHNSMNTNDYVSSILSRQVNMDHHLHQRHQQYPYTTTTNVMDELNTSVGDIFPRTYENTQTLSSLSSSSSITSVSSTWLLNDMNLTTISNPQIYSSTLYDTINNHTINNISNNNDNDYNNSISKEIQPGGYCEEIFIYLSNSERQEYLCTIW</sequence>
<organism evidence="1">
    <name type="scientific">Schistosoma haematobium</name>
    <name type="common">Blood fluke</name>
    <dbReference type="NCBI Taxonomy" id="6185"/>
    <lineage>
        <taxon>Eukaryota</taxon>
        <taxon>Metazoa</taxon>
        <taxon>Spiralia</taxon>
        <taxon>Lophotrochozoa</taxon>
        <taxon>Platyhelminthes</taxon>
        <taxon>Trematoda</taxon>
        <taxon>Digenea</taxon>
        <taxon>Strigeidida</taxon>
        <taxon>Schistosomatoidea</taxon>
        <taxon>Schistosomatidae</taxon>
        <taxon>Schistosoma</taxon>
    </lineage>
</organism>
<evidence type="ECO:0000313" key="1">
    <source>
        <dbReference type="EMBL" id="KGB32538.1"/>
    </source>
</evidence>
<proteinExistence type="predicted"/>
<name>A0A095BUG8_SCHHA</name>
<dbReference type="STRING" id="6185.A0A095BUG8"/>
<protein>
    <submittedName>
        <fullName evidence="1">Uncharacterized protein</fullName>
    </submittedName>
</protein>
<reference evidence="1" key="1">
    <citation type="journal article" date="2012" name="Nat. Genet.">
        <title>Whole-genome sequence of Schistosoma haematobium.</title>
        <authorList>
            <person name="Young N.D."/>
            <person name="Jex A.R."/>
            <person name="Li B."/>
            <person name="Liu S."/>
            <person name="Yang L."/>
            <person name="Xiong Z."/>
            <person name="Li Y."/>
            <person name="Cantacessi C."/>
            <person name="Hall R.S."/>
            <person name="Xu X."/>
            <person name="Chen F."/>
            <person name="Wu X."/>
            <person name="Zerlotini A."/>
            <person name="Oliveira G."/>
            <person name="Hofmann A."/>
            <person name="Zhang G."/>
            <person name="Fang X."/>
            <person name="Kang Y."/>
            <person name="Campbell B.E."/>
            <person name="Loukas A."/>
            <person name="Ranganathan S."/>
            <person name="Rollinson D."/>
            <person name="Rinaldi G."/>
            <person name="Brindley P.J."/>
            <person name="Yang H."/>
            <person name="Wang J."/>
            <person name="Wang J."/>
            <person name="Gasser R.B."/>
        </authorList>
    </citation>
    <scope>NUCLEOTIDE SEQUENCE [LARGE SCALE GENOMIC DNA]</scope>
</reference>
<gene>
    <name evidence="1" type="ORF">MS3_00672</name>
</gene>